<reference evidence="7 8" key="1">
    <citation type="submission" date="2013-12" db="EMBL/GenBank/DDBJ databases">
        <authorList>
            <person name="Cubeta M."/>
            <person name="Pakala S."/>
            <person name="Fedorova N."/>
            <person name="Thomas E."/>
            <person name="Dean R."/>
            <person name="Jabaji S."/>
            <person name="Neate S."/>
            <person name="Toda T."/>
            <person name="Tavantzis S."/>
            <person name="Vilgalys R."/>
            <person name="Bharathan N."/>
            <person name="Pakala S."/>
            <person name="Losada L.S."/>
            <person name="Zafar N."/>
            <person name="Nierman W."/>
        </authorList>
    </citation>
    <scope>NUCLEOTIDE SEQUENCE [LARGE SCALE GENOMIC DNA]</scope>
    <source>
        <strain evidence="7 8">123E</strain>
    </source>
</reference>
<comment type="caution">
    <text evidence="7">The sequence shown here is derived from an EMBL/GenBank/DDBJ whole genome shotgun (WGS) entry which is preliminary data.</text>
</comment>
<dbReference type="PANTHER" id="PTHR28013:SF3">
    <property type="entry name" value="PROTEIN DCV1-RELATED"/>
    <property type="match status" value="1"/>
</dbReference>
<feature type="transmembrane region" description="Helical" evidence="5">
    <location>
        <begin position="116"/>
        <end position="141"/>
    </location>
</feature>
<evidence type="ECO:0000256" key="2">
    <source>
        <dbReference type="ARBA" id="ARBA00022692"/>
    </source>
</evidence>
<protein>
    <submittedName>
        <fullName evidence="7">SUR7/pali family protein</fullName>
    </submittedName>
</protein>
<feature type="chain" id="PRO_5001698792" evidence="6">
    <location>
        <begin position="26"/>
        <end position="192"/>
    </location>
</feature>
<gene>
    <name evidence="7" type="ORF">V565_006460</name>
</gene>
<evidence type="ECO:0000313" key="8">
    <source>
        <dbReference type="Proteomes" id="UP000027456"/>
    </source>
</evidence>
<keyword evidence="3 5" id="KW-1133">Transmembrane helix</keyword>
<dbReference type="Proteomes" id="UP000027456">
    <property type="component" value="Unassembled WGS sequence"/>
</dbReference>
<accession>A0A074SEQ1</accession>
<dbReference type="STRING" id="1423351.A0A074SEQ1"/>
<feature type="transmembrane region" description="Helical" evidence="5">
    <location>
        <begin position="87"/>
        <end position="109"/>
    </location>
</feature>
<evidence type="ECO:0000256" key="5">
    <source>
        <dbReference type="SAM" id="Phobius"/>
    </source>
</evidence>
<dbReference type="HOGENOM" id="CLU_076420_3_0_1"/>
<dbReference type="Pfam" id="PF06687">
    <property type="entry name" value="SUR7"/>
    <property type="match status" value="1"/>
</dbReference>
<dbReference type="InterPro" id="IPR009571">
    <property type="entry name" value="SUR7/Rim9-like_fungi"/>
</dbReference>
<evidence type="ECO:0000256" key="6">
    <source>
        <dbReference type="SAM" id="SignalP"/>
    </source>
</evidence>
<dbReference type="GO" id="GO:0035838">
    <property type="term" value="C:growing cell tip"/>
    <property type="evidence" value="ECO:0007669"/>
    <property type="project" value="TreeGrafter"/>
</dbReference>
<evidence type="ECO:0000256" key="1">
    <source>
        <dbReference type="ARBA" id="ARBA00004141"/>
    </source>
</evidence>
<dbReference type="PANTHER" id="PTHR28013">
    <property type="entry name" value="PROTEIN DCV1-RELATED"/>
    <property type="match status" value="1"/>
</dbReference>
<proteinExistence type="predicted"/>
<organism evidence="7 8">
    <name type="scientific">Rhizoctonia solani 123E</name>
    <dbReference type="NCBI Taxonomy" id="1423351"/>
    <lineage>
        <taxon>Eukaryota</taxon>
        <taxon>Fungi</taxon>
        <taxon>Dikarya</taxon>
        <taxon>Basidiomycota</taxon>
        <taxon>Agaricomycotina</taxon>
        <taxon>Agaricomycetes</taxon>
        <taxon>Cantharellales</taxon>
        <taxon>Ceratobasidiaceae</taxon>
        <taxon>Rhizoctonia</taxon>
    </lineage>
</organism>
<keyword evidence="8" id="KW-1185">Reference proteome</keyword>
<feature type="signal peptide" evidence="6">
    <location>
        <begin position="1"/>
        <end position="25"/>
    </location>
</feature>
<name>A0A074SEQ1_9AGAM</name>
<keyword evidence="4 5" id="KW-0472">Membrane</keyword>
<dbReference type="GO" id="GO:0032153">
    <property type="term" value="C:cell division site"/>
    <property type="evidence" value="ECO:0007669"/>
    <property type="project" value="TreeGrafter"/>
</dbReference>
<dbReference type="InterPro" id="IPR051380">
    <property type="entry name" value="pH-response_reg_palI/RIM9"/>
</dbReference>
<dbReference type="AlphaFoldDB" id="A0A074SEQ1"/>
<sequence length="192" mass="20290">MASPALPGLFFCFAACVLLIIVTLSAPIWNDVSFLNASVGGREVHFGVFGYTGSARKLGYTIDPAILGLNSNNLNTKLIHNLTYVMVLHPVAAGLAGLAVIFGLCGAAYSRVGTIFMSLAAALATLCTLVVFVIDMVLWGIARNRIRDEGVNANYGNANWMVAGALAALLLGFCSSLIGSCGRYRRRGTEKV</sequence>
<dbReference type="GO" id="GO:0005886">
    <property type="term" value="C:plasma membrane"/>
    <property type="evidence" value="ECO:0007669"/>
    <property type="project" value="InterPro"/>
</dbReference>
<comment type="subcellular location">
    <subcellularLocation>
        <location evidence="1">Membrane</location>
        <topology evidence="1">Multi-pass membrane protein</topology>
    </subcellularLocation>
</comment>
<evidence type="ECO:0000313" key="7">
    <source>
        <dbReference type="EMBL" id="KEP55273.1"/>
    </source>
</evidence>
<evidence type="ECO:0000256" key="3">
    <source>
        <dbReference type="ARBA" id="ARBA00022989"/>
    </source>
</evidence>
<keyword evidence="6" id="KW-0732">Signal</keyword>
<evidence type="ECO:0000256" key="4">
    <source>
        <dbReference type="ARBA" id="ARBA00023136"/>
    </source>
</evidence>
<feature type="transmembrane region" description="Helical" evidence="5">
    <location>
        <begin position="161"/>
        <end position="181"/>
    </location>
</feature>
<dbReference type="OrthoDB" id="2354757at2759"/>
<keyword evidence="2 5" id="KW-0812">Transmembrane</keyword>
<dbReference type="EMBL" id="AZST01000008">
    <property type="protein sequence ID" value="KEP55273.1"/>
    <property type="molecule type" value="Genomic_DNA"/>
</dbReference>